<reference evidence="5" key="1">
    <citation type="journal article" date="2019" name="Int. J. Syst. Evol. Microbiol.">
        <title>The Global Catalogue of Microorganisms (GCM) 10K type strain sequencing project: providing services to taxonomists for standard genome sequencing and annotation.</title>
        <authorList>
            <consortium name="The Broad Institute Genomics Platform"/>
            <consortium name="The Broad Institute Genome Sequencing Center for Infectious Disease"/>
            <person name="Wu L."/>
            <person name="Ma J."/>
        </authorList>
    </citation>
    <scope>NUCLEOTIDE SEQUENCE [LARGE SCALE GENOMIC DNA]</scope>
    <source>
        <strain evidence="5">CGMCC 1.7656</strain>
    </source>
</reference>
<dbReference type="PANTHER" id="PTHR37010:SF1">
    <property type="entry name" value="SULFURTRANSFERASE TUSE"/>
    <property type="match status" value="1"/>
</dbReference>
<sequence length="115" mass="12979">MISPYKNPQINNKMEKTYAGHAVTLNNEGYLTDMNQWNHEVATEMAKEDGLNLGARHFEVLEYLRDQQKKDVALTIRGVGKSGVVDIKEFYELFPKGPLKISSRLAGIPKPKSCI</sequence>
<keyword evidence="3" id="KW-0963">Cytoplasm</keyword>
<dbReference type="PANTHER" id="PTHR37010">
    <property type="entry name" value="SULFURTRANSFERASE TUSE"/>
    <property type="match status" value="1"/>
</dbReference>
<dbReference type="PIRSF" id="PIRSF006223">
    <property type="entry name" value="DsrC_TusE"/>
    <property type="match status" value="1"/>
</dbReference>
<comment type="subcellular location">
    <subcellularLocation>
        <location evidence="1">Cytoplasm</location>
    </subcellularLocation>
</comment>
<dbReference type="InterPro" id="IPR007453">
    <property type="entry name" value="DsrC/TusE"/>
</dbReference>
<comment type="caution">
    <text evidence="4">The sequence shown here is derived from an EMBL/GenBank/DDBJ whole genome shotgun (WGS) entry which is preliminary data.</text>
</comment>
<accession>A0ABQ2NLZ4</accession>
<evidence type="ECO:0000256" key="3">
    <source>
        <dbReference type="ARBA" id="ARBA00022490"/>
    </source>
</evidence>
<evidence type="ECO:0000313" key="5">
    <source>
        <dbReference type="Proteomes" id="UP000620064"/>
    </source>
</evidence>
<evidence type="ECO:0000313" key="4">
    <source>
        <dbReference type="EMBL" id="GGP06160.1"/>
    </source>
</evidence>
<dbReference type="EMBL" id="BMLV01000006">
    <property type="protein sequence ID" value="GGP06160.1"/>
    <property type="molecule type" value="Genomic_DNA"/>
</dbReference>
<dbReference type="Gene3D" id="3.30.1420.10">
    <property type="match status" value="1"/>
</dbReference>
<dbReference type="InterPro" id="IPR042072">
    <property type="entry name" value="DsrC-like_C"/>
</dbReference>
<gene>
    <name evidence="4" type="ORF">GCM10010992_25260</name>
</gene>
<dbReference type="NCBIfam" id="TIGR03342">
    <property type="entry name" value="dsrC_tusE_dsvC"/>
    <property type="match status" value="1"/>
</dbReference>
<comment type="similarity">
    <text evidence="2">Belongs to the DsrC/TusE family.</text>
</comment>
<evidence type="ECO:0000256" key="2">
    <source>
        <dbReference type="ARBA" id="ARBA00005718"/>
    </source>
</evidence>
<dbReference type="Gene3D" id="1.10.10.370">
    <property type="entry name" value="DsrC-like protein, C-terminal domain"/>
    <property type="match status" value="1"/>
</dbReference>
<organism evidence="4 5">
    <name type="scientific">Cloacibacterium rupense</name>
    <dbReference type="NCBI Taxonomy" id="517423"/>
    <lineage>
        <taxon>Bacteria</taxon>
        <taxon>Pseudomonadati</taxon>
        <taxon>Bacteroidota</taxon>
        <taxon>Flavobacteriia</taxon>
        <taxon>Flavobacteriales</taxon>
        <taxon>Weeksellaceae</taxon>
    </lineage>
</organism>
<dbReference type="SUPFAM" id="SSF69721">
    <property type="entry name" value="DsrC, the gamma subunit of dissimilatory sulfite reductase"/>
    <property type="match status" value="1"/>
</dbReference>
<protein>
    <submittedName>
        <fullName evidence="4">Sulfurtransferase TusE</fullName>
    </submittedName>
</protein>
<name>A0ABQ2NLZ4_9FLAO</name>
<keyword evidence="5" id="KW-1185">Reference proteome</keyword>
<proteinExistence type="inferred from homology"/>
<dbReference type="Pfam" id="PF04358">
    <property type="entry name" value="DsrC"/>
    <property type="match status" value="1"/>
</dbReference>
<dbReference type="InterPro" id="IPR025526">
    <property type="entry name" value="DsrC-like_dom_sf"/>
</dbReference>
<dbReference type="InterPro" id="IPR043163">
    <property type="entry name" value="DsrC-like_N"/>
</dbReference>
<dbReference type="Proteomes" id="UP000620064">
    <property type="component" value="Unassembled WGS sequence"/>
</dbReference>
<evidence type="ECO:0000256" key="1">
    <source>
        <dbReference type="ARBA" id="ARBA00004496"/>
    </source>
</evidence>